<reference evidence="5 6" key="1">
    <citation type="submission" date="2021-11" db="EMBL/GenBank/DDBJ databases">
        <title>Black yeast isolated from Biological Soil Crust.</title>
        <authorList>
            <person name="Kurbessoian T."/>
        </authorList>
    </citation>
    <scope>NUCLEOTIDE SEQUENCE [LARGE SCALE GENOMIC DNA]</scope>
    <source>
        <strain evidence="5 6">CCFEE 5522</strain>
    </source>
</reference>
<dbReference type="InterPro" id="IPR036291">
    <property type="entry name" value="NAD(P)-bd_dom_sf"/>
</dbReference>
<dbReference type="SUPFAM" id="SSF50129">
    <property type="entry name" value="GroES-like"/>
    <property type="match status" value="1"/>
</dbReference>
<evidence type="ECO:0000313" key="6">
    <source>
        <dbReference type="Proteomes" id="UP001324427"/>
    </source>
</evidence>
<sequence>MAPSTMKAIKVVEQGKAEIQEVPLPKLRPDYVLVKVKDVALNPTDWKHIDYLATPGATVGCDFSGTVEEVGTKVTKGWKKGDRIAGFTHGVNNAESEDGAFGTYMVAKGDLQMKIPENVSDEEASTLGVGISTVGQGLYQSLELPLPGEKKASFPILIYGGSTATGSLAIQYAVLSGCDVITTCSEHNFDFVKSLGASKAFNYKDADVAQKIREHTNDKLAHVFDCISEGESPKICSEAVSSKGGRVSFLLPAKFDRQDVENKHTLAYTITGEAFKFGPNEVPAKPEDFEFGKKFWELSTELFASKKVSVHPPKVGKEGLKGVFDGLQQLREGKVSGTKLVYKVEETP</sequence>
<protein>
    <recommendedName>
        <fullName evidence="4">Enoyl reductase (ER) domain-containing protein</fullName>
    </recommendedName>
</protein>
<dbReference type="Gene3D" id="3.90.180.10">
    <property type="entry name" value="Medium-chain alcohol dehydrogenases, catalytic domain"/>
    <property type="match status" value="1"/>
</dbReference>
<dbReference type="EMBL" id="JAVFHQ010000021">
    <property type="protein sequence ID" value="KAK4545107.1"/>
    <property type="molecule type" value="Genomic_DNA"/>
</dbReference>
<evidence type="ECO:0000256" key="2">
    <source>
        <dbReference type="ARBA" id="ARBA00011245"/>
    </source>
</evidence>
<name>A0AAV9JJF8_9PEZI</name>
<feature type="domain" description="Enoyl reductase (ER)" evidence="4">
    <location>
        <begin position="15"/>
        <end position="341"/>
    </location>
</feature>
<keyword evidence="3" id="KW-0560">Oxidoreductase</keyword>
<keyword evidence="6" id="KW-1185">Reference proteome</keyword>
<comment type="caution">
    <text evidence="5">The sequence shown here is derived from an EMBL/GenBank/DDBJ whole genome shotgun (WGS) entry which is preliminary data.</text>
</comment>
<proteinExistence type="inferred from homology"/>
<dbReference type="SUPFAM" id="SSF51735">
    <property type="entry name" value="NAD(P)-binding Rossmann-fold domains"/>
    <property type="match status" value="1"/>
</dbReference>
<evidence type="ECO:0000313" key="5">
    <source>
        <dbReference type="EMBL" id="KAK4545107.1"/>
    </source>
</evidence>
<dbReference type="InterPro" id="IPR020843">
    <property type="entry name" value="ER"/>
</dbReference>
<organism evidence="5 6">
    <name type="scientific">Oleoguttula mirabilis</name>
    <dbReference type="NCBI Taxonomy" id="1507867"/>
    <lineage>
        <taxon>Eukaryota</taxon>
        <taxon>Fungi</taxon>
        <taxon>Dikarya</taxon>
        <taxon>Ascomycota</taxon>
        <taxon>Pezizomycotina</taxon>
        <taxon>Dothideomycetes</taxon>
        <taxon>Dothideomycetidae</taxon>
        <taxon>Mycosphaerellales</taxon>
        <taxon>Teratosphaeriaceae</taxon>
        <taxon>Oleoguttula</taxon>
    </lineage>
</organism>
<dbReference type="Gene3D" id="3.40.50.720">
    <property type="entry name" value="NAD(P)-binding Rossmann-like Domain"/>
    <property type="match status" value="1"/>
</dbReference>
<accession>A0AAV9JJF8</accession>
<dbReference type="AlphaFoldDB" id="A0AAV9JJF8"/>
<dbReference type="Pfam" id="PF00107">
    <property type="entry name" value="ADH_zinc_N"/>
    <property type="match status" value="1"/>
</dbReference>
<evidence type="ECO:0000256" key="1">
    <source>
        <dbReference type="ARBA" id="ARBA00008072"/>
    </source>
</evidence>
<dbReference type="PANTHER" id="PTHR45348">
    <property type="entry name" value="HYPOTHETICAL OXIDOREDUCTASE (EUROFUNG)"/>
    <property type="match status" value="1"/>
</dbReference>
<dbReference type="Pfam" id="PF08240">
    <property type="entry name" value="ADH_N"/>
    <property type="match status" value="1"/>
</dbReference>
<dbReference type="PANTHER" id="PTHR45348:SF2">
    <property type="entry name" value="ZINC-TYPE ALCOHOL DEHYDROGENASE-LIKE PROTEIN C2E1P3.01"/>
    <property type="match status" value="1"/>
</dbReference>
<dbReference type="CDD" id="cd08249">
    <property type="entry name" value="enoyl_reductase_like"/>
    <property type="match status" value="1"/>
</dbReference>
<evidence type="ECO:0000259" key="4">
    <source>
        <dbReference type="SMART" id="SM00829"/>
    </source>
</evidence>
<evidence type="ECO:0000256" key="3">
    <source>
        <dbReference type="ARBA" id="ARBA00023002"/>
    </source>
</evidence>
<dbReference type="InterPro" id="IPR013149">
    <property type="entry name" value="ADH-like_C"/>
</dbReference>
<dbReference type="InterPro" id="IPR011032">
    <property type="entry name" value="GroES-like_sf"/>
</dbReference>
<gene>
    <name evidence="5" type="ORF">LTR36_003658</name>
</gene>
<comment type="similarity">
    <text evidence="1">Belongs to the zinc-containing alcohol dehydrogenase family.</text>
</comment>
<dbReference type="GO" id="GO:0016651">
    <property type="term" value="F:oxidoreductase activity, acting on NAD(P)H"/>
    <property type="evidence" value="ECO:0007669"/>
    <property type="project" value="InterPro"/>
</dbReference>
<comment type="subunit">
    <text evidence="2">Monomer.</text>
</comment>
<dbReference type="SMART" id="SM00829">
    <property type="entry name" value="PKS_ER"/>
    <property type="match status" value="1"/>
</dbReference>
<dbReference type="InterPro" id="IPR013154">
    <property type="entry name" value="ADH-like_N"/>
</dbReference>
<dbReference type="Proteomes" id="UP001324427">
    <property type="component" value="Unassembled WGS sequence"/>
</dbReference>
<dbReference type="InterPro" id="IPR047122">
    <property type="entry name" value="Trans-enoyl_RdTase-like"/>
</dbReference>